<sequence length="77" mass="8443">MTMDYVKVTLEGDELVAVLPDGSTLAHADAVRLAELLQMEGVSADQVLMPDWREGDSAPMNGQKMALLARMRKGYAY</sequence>
<comment type="caution">
    <text evidence="1">The sequence shown here is derived from an EMBL/GenBank/DDBJ whole genome shotgun (WGS) entry which is preliminary data.</text>
</comment>
<dbReference type="Proteomes" id="UP000179840">
    <property type="component" value="Unassembled WGS sequence"/>
</dbReference>
<name>A0A1S1U2A9_9BURK</name>
<dbReference type="EMBL" id="LFKP01000014">
    <property type="protein sequence ID" value="OHV94346.1"/>
    <property type="molecule type" value="Genomic_DNA"/>
</dbReference>
<accession>A0A1S1U2A9</accession>
<organism evidence="1 2">
    <name type="scientific">Janthinobacterium lividum</name>
    <dbReference type="NCBI Taxonomy" id="29581"/>
    <lineage>
        <taxon>Bacteria</taxon>
        <taxon>Pseudomonadati</taxon>
        <taxon>Pseudomonadota</taxon>
        <taxon>Betaproteobacteria</taxon>
        <taxon>Burkholderiales</taxon>
        <taxon>Oxalobacteraceae</taxon>
        <taxon>Janthinobacterium</taxon>
    </lineage>
</organism>
<gene>
    <name evidence="1" type="ORF">AKG95_27805</name>
</gene>
<evidence type="ECO:0000313" key="1">
    <source>
        <dbReference type="EMBL" id="OHV94346.1"/>
    </source>
</evidence>
<evidence type="ECO:0000313" key="2">
    <source>
        <dbReference type="Proteomes" id="UP000179840"/>
    </source>
</evidence>
<dbReference type="RefSeq" id="WP_071080050.1">
    <property type="nucleotide sequence ID" value="NZ_LFKP01000014.1"/>
</dbReference>
<reference evidence="1 2" key="1">
    <citation type="submission" date="2015-06" db="EMBL/GenBank/DDBJ databases">
        <title>Draft genome sequencing of a biphenyl-degrading bacterium, Janthinobacterium lividum MEG1.</title>
        <authorList>
            <person name="Shimodaira J."/>
            <person name="Hatta T."/>
        </authorList>
    </citation>
    <scope>NUCLEOTIDE SEQUENCE [LARGE SCALE GENOMIC DNA]</scope>
    <source>
        <strain evidence="1 2">MEG1</strain>
    </source>
</reference>
<dbReference type="AlphaFoldDB" id="A0A1S1U2A9"/>
<proteinExistence type="predicted"/>
<protein>
    <submittedName>
        <fullName evidence="1">Uncharacterized protein</fullName>
    </submittedName>
</protein>